<gene>
    <name evidence="4" type="ORF">BJX67DRAFT_332492</name>
</gene>
<dbReference type="InterPro" id="IPR023795">
    <property type="entry name" value="Serpin_CS"/>
</dbReference>
<accession>A0ABR4LYB5</accession>
<reference evidence="4 5" key="1">
    <citation type="submission" date="2024-07" db="EMBL/GenBank/DDBJ databases">
        <title>Section-level genome sequencing and comparative genomics of Aspergillus sections Usti and Cavernicolus.</title>
        <authorList>
            <consortium name="Lawrence Berkeley National Laboratory"/>
            <person name="Nybo J.L."/>
            <person name="Vesth T.C."/>
            <person name="Theobald S."/>
            <person name="Frisvad J.C."/>
            <person name="Larsen T.O."/>
            <person name="Kjaerboelling I."/>
            <person name="Rothschild-Mancinelli K."/>
            <person name="Lyhne E.K."/>
            <person name="Kogle M.E."/>
            <person name="Barry K."/>
            <person name="Clum A."/>
            <person name="Na H."/>
            <person name="Ledsgaard L."/>
            <person name="Lin J."/>
            <person name="Lipzen A."/>
            <person name="Kuo A."/>
            <person name="Riley R."/>
            <person name="Mondo S."/>
            <person name="Labutti K."/>
            <person name="Haridas S."/>
            <person name="Pangalinan J."/>
            <person name="Salamov A.A."/>
            <person name="Simmons B.A."/>
            <person name="Magnuson J.K."/>
            <person name="Chen J."/>
            <person name="Drula E."/>
            <person name="Henrissat B."/>
            <person name="Wiebenga A."/>
            <person name="Lubbers R.J."/>
            <person name="Gomes A.C."/>
            <person name="Macurrencykelacurrency M.R."/>
            <person name="Stajich J."/>
            <person name="Grigoriev I.V."/>
            <person name="Mortensen U.H."/>
            <person name="De Vries R.P."/>
            <person name="Baker S.E."/>
            <person name="Andersen M.R."/>
        </authorList>
    </citation>
    <scope>NUCLEOTIDE SEQUENCE [LARGE SCALE GENOMIC DNA]</scope>
    <source>
        <strain evidence="4 5">CBS 449.75</strain>
    </source>
</reference>
<evidence type="ECO:0000256" key="2">
    <source>
        <dbReference type="RuleBase" id="RU000411"/>
    </source>
</evidence>
<dbReference type="InterPro" id="IPR042178">
    <property type="entry name" value="Serpin_sf_1"/>
</dbReference>
<dbReference type="PROSITE" id="PS00284">
    <property type="entry name" value="SERPIN"/>
    <property type="match status" value="1"/>
</dbReference>
<proteinExistence type="inferred from homology"/>
<dbReference type="InterPro" id="IPR000215">
    <property type="entry name" value="Serpin_fam"/>
</dbReference>
<dbReference type="SUPFAM" id="SSF56574">
    <property type="entry name" value="Serpins"/>
    <property type="match status" value="1"/>
</dbReference>
<organism evidence="4 5">
    <name type="scientific">Aspergillus lucknowensis</name>
    <dbReference type="NCBI Taxonomy" id="176173"/>
    <lineage>
        <taxon>Eukaryota</taxon>
        <taxon>Fungi</taxon>
        <taxon>Dikarya</taxon>
        <taxon>Ascomycota</taxon>
        <taxon>Pezizomycotina</taxon>
        <taxon>Eurotiomycetes</taxon>
        <taxon>Eurotiomycetidae</taxon>
        <taxon>Eurotiales</taxon>
        <taxon>Aspergillaceae</taxon>
        <taxon>Aspergillus</taxon>
        <taxon>Aspergillus subgen. Nidulantes</taxon>
    </lineage>
</organism>
<dbReference type="InterPro" id="IPR042185">
    <property type="entry name" value="Serpin_sf_2"/>
</dbReference>
<dbReference type="RefSeq" id="XP_070888493.1">
    <property type="nucleotide sequence ID" value="XM_071027524.1"/>
</dbReference>
<dbReference type="Pfam" id="PF00079">
    <property type="entry name" value="Serpin"/>
    <property type="match status" value="1"/>
</dbReference>
<dbReference type="EMBL" id="JBFXLQ010000009">
    <property type="protein sequence ID" value="KAL2869514.1"/>
    <property type="molecule type" value="Genomic_DNA"/>
</dbReference>
<dbReference type="SMART" id="SM00093">
    <property type="entry name" value="SERPIN"/>
    <property type="match status" value="1"/>
</dbReference>
<keyword evidence="5" id="KW-1185">Reference proteome</keyword>
<evidence type="ECO:0000313" key="5">
    <source>
        <dbReference type="Proteomes" id="UP001610432"/>
    </source>
</evidence>
<name>A0ABR4LYB5_9EURO</name>
<sequence length="364" mass="40576">MQKSRRAMIDSVNHLGWEIVTQLCARGVPPEGTCVSALSIAIAIVMLAGGAEGTPRRQLCAKLGFQSPDNICTVLLRVLTALKGSDAIQFRSANALFAQKDNIIYADYAHYLSRLDATIDSDFPKLVDGLERINEWVSRETDGLIKDMLTRGALEGSQMVLINTLVFKAAWEGPFDPKNTVKDFPFHRADRASKVDMMFHHGQHILVNQQADYTAVRLPYTCTPRSEWSFIAYLPHEDISLNDIIPRLKSGVPMFSKIIVDTFGLPKFNLRTKDRIKDILQNLGYPLSGNFSAMGTGRNIVDNVLHCVTIILDEKGTEAAAATAIIMKRNRPRRIRSLIFDRPFVFSIVAEDLQMAVFTGVYSA</sequence>
<feature type="domain" description="Serpin" evidence="3">
    <location>
        <begin position="17"/>
        <end position="364"/>
    </location>
</feature>
<dbReference type="Gene3D" id="2.30.39.10">
    <property type="entry name" value="Alpha-1-antitrypsin, domain 1"/>
    <property type="match status" value="1"/>
</dbReference>
<evidence type="ECO:0000256" key="1">
    <source>
        <dbReference type="ARBA" id="ARBA00009500"/>
    </source>
</evidence>
<dbReference type="InterPro" id="IPR036186">
    <property type="entry name" value="Serpin_sf"/>
</dbReference>
<comment type="caution">
    <text evidence="4">The sequence shown here is derived from an EMBL/GenBank/DDBJ whole genome shotgun (WGS) entry which is preliminary data.</text>
</comment>
<dbReference type="PANTHER" id="PTHR11461:SF211">
    <property type="entry name" value="GH10112P-RELATED"/>
    <property type="match status" value="1"/>
</dbReference>
<comment type="similarity">
    <text evidence="1 2">Belongs to the serpin family.</text>
</comment>
<dbReference type="Proteomes" id="UP001610432">
    <property type="component" value="Unassembled WGS sequence"/>
</dbReference>
<dbReference type="GeneID" id="98142596"/>
<protein>
    <submittedName>
        <fullName evidence="4">Serpin domain-containing protein</fullName>
    </submittedName>
</protein>
<dbReference type="Gene3D" id="3.30.497.10">
    <property type="entry name" value="Antithrombin, subunit I, domain 2"/>
    <property type="match status" value="1"/>
</dbReference>
<evidence type="ECO:0000259" key="3">
    <source>
        <dbReference type="SMART" id="SM00093"/>
    </source>
</evidence>
<dbReference type="InterPro" id="IPR023796">
    <property type="entry name" value="Serpin_dom"/>
</dbReference>
<dbReference type="PANTHER" id="PTHR11461">
    <property type="entry name" value="SERINE PROTEASE INHIBITOR, SERPIN"/>
    <property type="match status" value="1"/>
</dbReference>
<evidence type="ECO:0000313" key="4">
    <source>
        <dbReference type="EMBL" id="KAL2869514.1"/>
    </source>
</evidence>